<gene>
    <name evidence="1" type="ORF">SDC9_178782</name>
</gene>
<dbReference type="EMBL" id="VSSQ01082791">
    <property type="protein sequence ID" value="MPN31308.1"/>
    <property type="molecule type" value="Genomic_DNA"/>
</dbReference>
<dbReference type="AlphaFoldDB" id="A0A645GX53"/>
<comment type="caution">
    <text evidence="1">The sequence shown here is derived from an EMBL/GenBank/DDBJ whole genome shotgun (WGS) entry which is preliminary data.</text>
</comment>
<reference evidence="1" key="1">
    <citation type="submission" date="2019-08" db="EMBL/GenBank/DDBJ databases">
        <authorList>
            <person name="Kucharzyk K."/>
            <person name="Murdoch R.W."/>
            <person name="Higgins S."/>
            <person name="Loffler F."/>
        </authorList>
    </citation>
    <scope>NUCLEOTIDE SEQUENCE</scope>
</reference>
<evidence type="ECO:0000313" key="1">
    <source>
        <dbReference type="EMBL" id="MPN31308.1"/>
    </source>
</evidence>
<name>A0A645GX53_9ZZZZ</name>
<accession>A0A645GX53</accession>
<sequence length="72" mass="7801">MLVHVCPAFIPSGQRIKCIDVSVRLLGGRKLVDPLIGFPFQLGVGVVYKAVSHPLKCLVNVGIIVKNARMFA</sequence>
<proteinExistence type="predicted"/>
<protein>
    <submittedName>
        <fullName evidence="1">Uncharacterized protein</fullName>
    </submittedName>
</protein>
<organism evidence="1">
    <name type="scientific">bioreactor metagenome</name>
    <dbReference type="NCBI Taxonomy" id="1076179"/>
    <lineage>
        <taxon>unclassified sequences</taxon>
        <taxon>metagenomes</taxon>
        <taxon>ecological metagenomes</taxon>
    </lineage>
</organism>